<comment type="caution">
    <text evidence="2">The sequence shown here is derived from an EMBL/GenBank/DDBJ whole genome shotgun (WGS) entry which is preliminary data.</text>
</comment>
<accession>A0A8H4RGJ8</accession>
<name>A0A8H4RGJ8_9HELO</name>
<feature type="compositionally biased region" description="Basic and acidic residues" evidence="1">
    <location>
        <begin position="161"/>
        <end position="205"/>
    </location>
</feature>
<dbReference type="EMBL" id="JAAMPI010000707">
    <property type="protein sequence ID" value="KAF4629198.1"/>
    <property type="molecule type" value="Genomic_DNA"/>
</dbReference>
<dbReference type="Proteomes" id="UP000566819">
    <property type="component" value="Unassembled WGS sequence"/>
</dbReference>
<dbReference type="AlphaFoldDB" id="A0A8H4RGJ8"/>
<gene>
    <name evidence="2" type="ORF">G7Y89_g8947</name>
</gene>
<feature type="compositionally biased region" description="Polar residues" evidence="1">
    <location>
        <begin position="206"/>
        <end position="218"/>
    </location>
</feature>
<dbReference type="OrthoDB" id="4745949at2759"/>
<keyword evidence="3" id="KW-1185">Reference proteome</keyword>
<sequence>MIAALFTPKIPATPGKPAIPAKITIASIATGELINLLEKDHELPEDEKVAAAWAAEISGRQLKGGQPLAKKYHAEDSAFYLYEQSLNKHFRAGDKYPSGSLISVYGRYTYNQRVGWKTPCGQEDGVQNSASIMWPGCKKSVAGLIGSAAANQPTKDEDDLEGRRPEEVATDNAKEEKKKKELEEFKERDAKRKKAEEEKQREVKKVNTSHTSSETQQQEENKHGSHGGNTYGGSSSHHSGHRRAVGRILTGVAEAFG</sequence>
<reference evidence="2 3" key="1">
    <citation type="submission" date="2020-03" db="EMBL/GenBank/DDBJ databases">
        <title>Draft Genome Sequence of Cudoniella acicularis.</title>
        <authorList>
            <person name="Buettner E."/>
            <person name="Kellner H."/>
        </authorList>
    </citation>
    <scope>NUCLEOTIDE SEQUENCE [LARGE SCALE GENOMIC DNA]</scope>
    <source>
        <strain evidence="2 3">DSM 108380</strain>
    </source>
</reference>
<organism evidence="2 3">
    <name type="scientific">Cudoniella acicularis</name>
    <dbReference type="NCBI Taxonomy" id="354080"/>
    <lineage>
        <taxon>Eukaryota</taxon>
        <taxon>Fungi</taxon>
        <taxon>Dikarya</taxon>
        <taxon>Ascomycota</taxon>
        <taxon>Pezizomycotina</taxon>
        <taxon>Leotiomycetes</taxon>
        <taxon>Helotiales</taxon>
        <taxon>Tricladiaceae</taxon>
        <taxon>Cudoniella</taxon>
    </lineage>
</organism>
<proteinExistence type="predicted"/>
<protein>
    <submittedName>
        <fullName evidence="2">Uncharacterized protein</fullName>
    </submittedName>
</protein>
<evidence type="ECO:0000313" key="2">
    <source>
        <dbReference type="EMBL" id="KAF4629198.1"/>
    </source>
</evidence>
<evidence type="ECO:0000256" key="1">
    <source>
        <dbReference type="SAM" id="MobiDB-lite"/>
    </source>
</evidence>
<feature type="region of interest" description="Disordered" evidence="1">
    <location>
        <begin position="149"/>
        <end position="257"/>
    </location>
</feature>
<evidence type="ECO:0000313" key="3">
    <source>
        <dbReference type="Proteomes" id="UP000566819"/>
    </source>
</evidence>